<dbReference type="PRINTS" id="PR00171">
    <property type="entry name" value="SUGRTRNSPORT"/>
</dbReference>
<dbReference type="RefSeq" id="XP_041687505.1">
    <property type="nucleotide sequence ID" value="XM_041821757.1"/>
</dbReference>
<dbReference type="GeneID" id="65087557"/>
<dbReference type="InterPro" id="IPR020846">
    <property type="entry name" value="MFS_dom"/>
</dbReference>
<dbReference type="GO" id="GO:1904679">
    <property type="term" value="P:myo-inositol import across plasma membrane"/>
    <property type="evidence" value="ECO:0007669"/>
    <property type="project" value="TreeGrafter"/>
</dbReference>
<evidence type="ECO:0000256" key="7">
    <source>
        <dbReference type="ARBA" id="ARBA00049119"/>
    </source>
</evidence>
<dbReference type="InterPro" id="IPR005828">
    <property type="entry name" value="MFS_sugar_transport-like"/>
</dbReference>
<feature type="transmembrane region" description="Helical" evidence="10">
    <location>
        <begin position="74"/>
        <end position="96"/>
    </location>
</feature>
<comment type="caution">
    <text evidence="12">The sequence shown here is derived from an EMBL/GenBank/DDBJ whole genome shotgun (WGS) entry which is preliminary data.</text>
</comment>
<evidence type="ECO:0000256" key="9">
    <source>
        <dbReference type="SAM" id="MobiDB-lite"/>
    </source>
</evidence>
<dbReference type="FunFam" id="1.20.1250.20:FF:000073">
    <property type="entry name" value="MFS myo-inositol transporter, putative"/>
    <property type="match status" value="1"/>
</dbReference>
<dbReference type="InterPro" id="IPR036259">
    <property type="entry name" value="MFS_trans_sf"/>
</dbReference>
<feature type="transmembrane region" description="Helical" evidence="10">
    <location>
        <begin position="364"/>
        <end position="386"/>
    </location>
</feature>
<dbReference type="InterPro" id="IPR005829">
    <property type="entry name" value="Sugar_transporter_CS"/>
</dbReference>
<evidence type="ECO:0000256" key="8">
    <source>
        <dbReference type="RuleBase" id="RU003346"/>
    </source>
</evidence>
<evidence type="ECO:0000256" key="1">
    <source>
        <dbReference type="ARBA" id="ARBA00004141"/>
    </source>
</evidence>
<dbReference type="PANTHER" id="PTHR48020:SF12">
    <property type="entry name" value="PROTON MYO-INOSITOL COTRANSPORTER"/>
    <property type="match status" value="1"/>
</dbReference>
<reference evidence="13" key="1">
    <citation type="journal article" date="2016" name="Genome Biol. Evol.">
        <title>Comparative 'omics' of the Fusarium fujikuroi species complex highlights differences in genetic potential and metabolite synthesis.</title>
        <authorList>
            <person name="Niehaus E.-M."/>
            <person name="Muensterkoetter M."/>
            <person name="Proctor R.H."/>
            <person name="Brown D.W."/>
            <person name="Sharon A."/>
            <person name="Idan Y."/>
            <person name="Oren-Young L."/>
            <person name="Sieber C.M."/>
            <person name="Novak O."/>
            <person name="Pencik A."/>
            <person name="Tarkowska D."/>
            <person name="Hromadova K."/>
            <person name="Freeman S."/>
            <person name="Maymon M."/>
            <person name="Elazar M."/>
            <person name="Youssef S.A."/>
            <person name="El-Shabrawy E.S.M."/>
            <person name="Shalaby A.B.A."/>
            <person name="Houterman P."/>
            <person name="Brock N.L."/>
            <person name="Burkhardt I."/>
            <person name="Tsavkelova E.A."/>
            <person name="Dickschat J.S."/>
            <person name="Galuszka P."/>
            <person name="Gueldener U."/>
            <person name="Tudzynski B."/>
        </authorList>
    </citation>
    <scope>NUCLEOTIDE SEQUENCE [LARGE SCALE GENOMIC DNA]</scope>
    <source>
        <strain evidence="13">MRC7560</strain>
    </source>
</reference>
<feature type="transmembrane region" description="Helical" evidence="10">
    <location>
        <begin position="126"/>
        <end position="149"/>
    </location>
</feature>
<dbReference type="SUPFAM" id="SSF103473">
    <property type="entry name" value="MFS general substrate transporter"/>
    <property type="match status" value="1"/>
</dbReference>
<sequence length="509" mass="55403">MDSEHDPLLSTHQPLPTEGKKETRTKLTPFVLTITFVSGLSSMLSGYETGVTSAALVSIGSSLSGRDLTSIDKAMITSATAFCALFTAPFVSLLADKLGRKRLMLYADILFITASAFLAFCKTITFAIIGRCIIGMAVAFSSVVVPLYIVEIAPASRRGMLITATILLTTLGQIVGFMTASMFAAWGLKATGWRWTFALGVVPASTQGLLISFMPDTPRWLVMVGRLTEAKRVLHRIYGNEADSEGLTDTLIDKIQADVGELRTARESRRRAGHGRFQFQDPWKELLSQHRYRRGLTIAILLMVLQQFCGFTSLMYFSATIFEIVGFKNPTLASVAIASTNFTFTAISLVLIDRAGRRRMLLRSLPFMILGLLLAATGFHSLSTGVSPRLPQQPDHGGGAIIVLTSIILFVASFALGLGNVPSMQSELYPLAVRSLGSGVAMAAAWSSNFIIGLTFLPLTDALTPTWTMVMYAGLCVVGYYLIYLMYPETAGLSIEEAAELLEHRWTVK</sequence>
<evidence type="ECO:0000256" key="10">
    <source>
        <dbReference type="SAM" id="Phobius"/>
    </source>
</evidence>
<protein>
    <submittedName>
        <fullName evidence="12">Related to myo-inositol transporter</fullName>
    </submittedName>
</protein>
<dbReference type="PANTHER" id="PTHR48020">
    <property type="entry name" value="PROTON MYO-INOSITOL COTRANSPORTER"/>
    <property type="match status" value="1"/>
</dbReference>
<evidence type="ECO:0000256" key="2">
    <source>
        <dbReference type="ARBA" id="ARBA00010992"/>
    </source>
</evidence>
<dbReference type="NCBIfam" id="TIGR00879">
    <property type="entry name" value="SP"/>
    <property type="match status" value="1"/>
</dbReference>
<keyword evidence="4 10" id="KW-0812">Transmembrane</keyword>
<gene>
    <name evidence="12" type="ORF">FMAN_08297</name>
</gene>
<dbReference type="InterPro" id="IPR050814">
    <property type="entry name" value="Myo-inositol_Transporter"/>
</dbReference>
<evidence type="ECO:0000313" key="12">
    <source>
        <dbReference type="EMBL" id="CVL02232.1"/>
    </source>
</evidence>
<keyword evidence="3 8" id="KW-0813">Transport</keyword>
<feature type="region of interest" description="Disordered" evidence="9">
    <location>
        <begin position="1"/>
        <end position="22"/>
    </location>
</feature>
<feature type="transmembrane region" description="Helical" evidence="10">
    <location>
        <begin position="161"/>
        <end position="186"/>
    </location>
</feature>
<feature type="transmembrane region" description="Helical" evidence="10">
    <location>
        <begin position="398"/>
        <end position="419"/>
    </location>
</feature>
<keyword evidence="5 10" id="KW-1133">Transmembrane helix</keyword>
<feature type="transmembrane region" description="Helical" evidence="10">
    <location>
        <begin position="103"/>
        <end position="120"/>
    </location>
</feature>
<evidence type="ECO:0000256" key="4">
    <source>
        <dbReference type="ARBA" id="ARBA00022692"/>
    </source>
</evidence>
<feature type="transmembrane region" description="Helical" evidence="10">
    <location>
        <begin position="431"/>
        <end position="457"/>
    </location>
</feature>
<comment type="subcellular location">
    <subcellularLocation>
        <location evidence="1">Membrane</location>
        <topology evidence="1">Multi-pass membrane protein</topology>
    </subcellularLocation>
</comment>
<dbReference type="GO" id="GO:0016020">
    <property type="term" value="C:membrane"/>
    <property type="evidence" value="ECO:0007669"/>
    <property type="project" value="UniProtKB-SubCell"/>
</dbReference>
<accession>A0A1L7TZA3</accession>
<evidence type="ECO:0000313" key="13">
    <source>
        <dbReference type="Proteomes" id="UP000184255"/>
    </source>
</evidence>
<dbReference type="InterPro" id="IPR003663">
    <property type="entry name" value="Sugar/inositol_transpt"/>
</dbReference>
<dbReference type="GO" id="GO:0005366">
    <property type="term" value="F:myo-inositol:proton symporter activity"/>
    <property type="evidence" value="ECO:0007669"/>
    <property type="project" value="TreeGrafter"/>
</dbReference>
<dbReference type="VEuPathDB" id="FungiDB:FMAN_08297"/>
<name>A0A1L7TZA3_FUSMA</name>
<feature type="transmembrane region" description="Helical" evidence="10">
    <location>
        <begin position="469"/>
        <end position="487"/>
    </location>
</feature>
<organism evidence="12 13">
    <name type="scientific">Fusarium mangiferae</name>
    <name type="common">Mango malformation disease fungus</name>
    <dbReference type="NCBI Taxonomy" id="192010"/>
    <lineage>
        <taxon>Eukaryota</taxon>
        <taxon>Fungi</taxon>
        <taxon>Dikarya</taxon>
        <taxon>Ascomycota</taxon>
        <taxon>Pezizomycotina</taxon>
        <taxon>Sordariomycetes</taxon>
        <taxon>Hypocreomycetidae</taxon>
        <taxon>Hypocreales</taxon>
        <taxon>Nectriaceae</taxon>
        <taxon>Fusarium</taxon>
        <taxon>Fusarium fujikuroi species complex</taxon>
    </lineage>
</organism>
<dbReference type="AlphaFoldDB" id="A0A1L7TZA3"/>
<dbReference type="Gene3D" id="1.20.1250.20">
    <property type="entry name" value="MFS general substrate transporter like domains"/>
    <property type="match status" value="1"/>
</dbReference>
<proteinExistence type="inferred from homology"/>
<evidence type="ECO:0000256" key="5">
    <source>
        <dbReference type="ARBA" id="ARBA00022989"/>
    </source>
</evidence>
<dbReference type="PROSITE" id="PS00216">
    <property type="entry name" value="SUGAR_TRANSPORT_1"/>
    <property type="match status" value="2"/>
</dbReference>
<dbReference type="Pfam" id="PF00083">
    <property type="entry name" value="Sugar_tr"/>
    <property type="match status" value="1"/>
</dbReference>
<comment type="catalytic activity">
    <reaction evidence="7">
        <text>myo-inositol(out) + H(+)(out) = myo-inositol(in) + H(+)(in)</text>
        <dbReference type="Rhea" id="RHEA:60364"/>
        <dbReference type="ChEBI" id="CHEBI:15378"/>
        <dbReference type="ChEBI" id="CHEBI:17268"/>
    </reaction>
</comment>
<feature type="transmembrane region" description="Helical" evidence="10">
    <location>
        <begin position="331"/>
        <end position="352"/>
    </location>
</feature>
<dbReference type="EMBL" id="FCQH01000012">
    <property type="protein sequence ID" value="CVL02232.1"/>
    <property type="molecule type" value="Genomic_DNA"/>
</dbReference>
<evidence type="ECO:0000256" key="3">
    <source>
        <dbReference type="ARBA" id="ARBA00022448"/>
    </source>
</evidence>
<dbReference type="Proteomes" id="UP000184255">
    <property type="component" value="Unassembled WGS sequence"/>
</dbReference>
<evidence type="ECO:0000256" key="6">
    <source>
        <dbReference type="ARBA" id="ARBA00023136"/>
    </source>
</evidence>
<feature type="transmembrane region" description="Helical" evidence="10">
    <location>
        <begin position="192"/>
        <end position="213"/>
    </location>
</feature>
<evidence type="ECO:0000259" key="11">
    <source>
        <dbReference type="PROSITE" id="PS50850"/>
    </source>
</evidence>
<feature type="transmembrane region" description="Helical" evidence="10">
    <location>
        <begin position="296"/>
        <end position="319"/>
    </location>
</feature>
<keyword evidence="6 10" id="KW-0472">Membrane</keyword>
<dbReference type="PROSITE" id="PS50850">
    <property type="entry name" value="MFS"/>
    <property type="match status" value="1"/>
</dbReference>
<feature type="domain" description="Major facilitator superfamily (MFS) profile" evidence="11">
    <location>
        <begin position="34"/>
        <end position="491"/>
    </location>
</feature>
<keyword evidence="13" id="KW-1185">Reference proteome</keyword>
<comment type="similarity">
    <text evidence="2 8">Belongs to the major facilitator superfamily. Sugar transporter (TC 2.A.1.1) family.</text>
</comment>